<reference evidence="2" key="2">
    <citation type="submission" date="2015-11" db="EMBL/GenBank/DDBJ databases">
        <authorList>
            <person name="Zhang Y."/>
            <person name="Guo Z."/>
        </authorList>
    </citation>
    <scope>NUCLEOTIDE SEQUENCE</scope>
</reference>
<feature type="signal peptide" evidence="1">
    <location>
        <begin position="1"/>
        <end position="24"/>
    </location>
</feature>
<dbReference type="AlphaFoldDB" id="A0A068XV22"/>
<gene>
    <name evidence="2" type="ORF">EmuJ_000283900</name>
</gene>
<evidence type="ECO:0000313" key="3">
    <source>
        <dbReference type="Proteomes" id="UP000017246"/>
    </source>
</evidence>
<evidence type="ECO:0000313" key="2">
    <source>
        <dbReference type="EMBL" id="CDS36101.1"/>
    </source>
</evidence>
<dbReference type="EMBL" id="LN902845">
    <property type="protein sequence ID" value="CDS36101.1"/>
    <property type="molecule type" value="Genomic_DNA"/>
</dbReference>
<protein>
    <recommendedName>
        <fullName evidence="4">Secreted protein</fullName>
    </recommendedName>
</protein>
<reference evidence="2" key="1">
    <citation type="journal article" date="2013" name="Nature">
        <title>The genomes of four tapeworm species reveal adaptations to parasitism.</title>
        <authorList>
            <person name="Tsai I.J."/>
            <person name="Zarowiecki M."/>
            <person name="Holroyd N."/>
            <person name="Garciarrubio A."/>
            <person name="Sanchez-Flores A."/>
            <person name="Brooks K.L."/>
            <person name="Tracey A."/>
            <person name="Bobes R.J."/>
            <person name="Fragoso G."/>
            <person name="Sciutto E."/>
            <person name="Aslett M."/>
            <person name="Beasley H."/>
            <person name="Bennett H.M."/>
            <person name="Cai J."/>
            <person name="Camicia F."/>
            <person name="Clark R."/>
            <person name="Cucher M."/>
            <person name="De Silva N."/>
            <person name="Day T.A."/>
            <person name="Deplazes P."/>
            <person name="Estrada K."/>
            <person name="Fernandez C."/>
            <person name="Holland P.W."/>
            <person name="Hou J."/>
            <person name="Hu S."/>
            <person name="Huckvale T."/>
            <person name="Hung S.S."/>
            <person name="Kamenetzky L."/>
            <person name="Keane J.A."/>
            <person name="Kiss F."/>
            <person name="Koziol U."/>
            <person name="Lambert O."/>
            <person name="Liu K."/>
            <person name="Luo X."/>
            <person name="Luo Y."/>
            <person name="Macchiaroli N."/>
            <person name="Nichol S."/>
            <person name="Paps J."/>
            <person name="Parkinson J."/>
            <person name="Pouchkina-Stantcheva N."/>
            <person name="Riddiford N."/>
            <person name="Rosenzvit M."/>
            <person name="Salinas G."/>
            <person name="Wasmuth J.D."/>
            <person name="Zamanian M."/>
            <person name="Zheng Y."/>
            <person name="Cai X."/>
            <person name="Soberon X."/>
            <person name="Olson P.D."/>
            <person name="Laclette J.P."/>
            <person name="Brehm K."/>
            <person name="Berriman M."/>
            <person name="Garciarrubio A."/>
            <person name="Bobes R.J."/>
            <person name="Fragoso G."/>
            <person name="Sanchez-Flores A."/>
            <person name="Estrada K."/>
            <person name="Cevallos M.A."/>
            <person name="Morett E."/>
            <person name="Gonzalez V."/>
            <person name="Portillo T."/>
            <person name="Ochoa-Leyva A."/>
            <person name="Jose M.V."/>
            <person name="Sciutto E."/>
            <person name="Landa A."/>
            <person name="Jimenez L."/>
            <person name="Valdes V."/>
            <person name="Carrero J.C."/>
            <person name="Larralde C."/>
            <person name="Morales-Montor J."/>
            <person name="Limon-Lason J."/>
            <person name="Soberon X."/>
            <person name="Laclette J.P."/>
        </authorList>
    </citation>
    <scope>NUCLEOTIDE SEQUENCE [LARGE SCALE GENOMIC DNA]</scope>
</reference>
<evidence type="ECO:0000256" key="1">
    <source>
        <dbReference type="SAM" id="SignalP"/>
    </source>
</evidence>
<sequence length="68" mass="7692">MLFRIITYRKCCCALASLASVSLASSVIRQESSSEEFTRKLSNSFVRFIRFACIFTVQMEAVNVAGRF</sequence>
<organism evidence="2 3">
    <name type="scientific">Echinococcus multilocularis</name>
    <name type="common">Fox tapeworm</name>
    <dbReference type="NCBI Taxonomy" id="6211"/>
    <lineage>
        <taxon>Eukaryota</taxon>
        <taxon>Metazoa</taxon>
        <taxon>Spiralia</taxon>
        <taxon>Lophotrochozoa</taxon>
        <taxon>Platyhelminthes</taxon>
        <taxon>Cestoda</taxon>
        <taxon>Eucestoda</taxon>
        <taxon>Cyclophyllidea</taxon>
        <taxon>Taeniidae</taxon>
        <taxon>Echinococcus</taxon>
    </lineage>
</organism>
<name>A0A068XV22_ECHMU</name>
<accession>A0A068XV22</accession>
<dbReference type="Proteomes" id="UP000017246">
    <property type="component" value="Unassembled WGS sequence"/>
</dbReference>
<feature type="chain" id="PRO_5009741361" description="Secreted protein" evidence="1">
    <location>
        <begin position="25"/>
        <end position="68"/>
    </location>
</feature>
<keyword evidence="1" id="KW-0732">Signal</keyword>
<keyword evidence="3" id="KW-1185">Reference proteome</keyword>
<proteinExistence type="predicted"/>
<evidence type="ECO:0008006" key="4">
    <source>
        <dbReference type="Google" id="ProtNLM"/>
    </source>
</evidence>